<accession>A0A0F9DSN3</accession>
<name>A0A0F9DSN3_9ZZZZ</name>
<evidence type="ECO:0000313" key="1">
    <source>
        <dbReference type="EMBL" id="KKL14918.1"/>
    </source>
</evidence>
<sequence length="364" mass="38780">MATLLNQETTNFSTGMVDSAAATAYPRFSVAQIINGRLQPDGTIKRRSGTIRTSSAVANAGLGYGGSQFTLADGTDLIVAILGTKAKKSTDKGATWTEIATGLRQDYYSFATMRIGATNYLFMANADATIKRYDGTTWDTLPNAPAGVKFLAVFNGRLYAAGHSGIIVQGSKIYDPTIWASPDGLTVQILTHDGDPPTGLYQIGPHLLVFDRDATSYIDGFGQQTIIVAAGATGFSRSVGCVAFRTIVGVGDNAICWLSLRGVEYYSPGIGILLVSRGLQTFLQTVDWENIQNNQGRPSATYDAQEQNYLCALPTTGTRNNRMVVVNLRQNIQYQRPGPKAAASIDRTLSTSGGGLLFGGDADG</sequence>
<comment type="caution">
    <text evidence="1">The sequence shown here is derived from an EMBL/GenBank/DDBJ whole genome shotgun (WGS) entry which is preliminary data.</text>
</comment>
<gene>
    <name evidence="1" type="ORF">LCGC14_2510810</name>
</gene>
<reference evidence="1" key="1">
    <citation type="journal article" date="2015" name="Nature">
        <title>Complex archaea that bridge the gap between prokaryotes and eukaryotes.</title>
        <authorList>
            <person name="Spang A."/>
            <person name="Saw J.H."/>
            <person name="Jorgensen S.L."/>
            <person name="Zaremba-Niedzwiedzka K."/>
            <person name="Martijn J."/>
            <person name="Lind A.E."/>
            <person name="van Eijk R."/>
            <person name="Schleper C."/>
            <person name="Guy L."/>
            <person name="Ettema T.J."/>
        </authorList>
    </citation>
    <scope>NUCLEOTIDE SEQUENCE</scope>
</reference>
<dbReference type="AlphaFoldDB" id="A0A0F9DSN3"/>
<dbReference type="InterPro" id="IPR036278">
    <property type="entry name" value="Sialidase_sf"/>
</dbReference>
<organism evidence="1">
    <name type="scientific">marine sediment metagenome</name>
    <dbReference type="NCBI Taxonomy" id="412755"/>
    <lineage>
        <taxon>unclassified sequences</taxon>
        <taxon>metagenomes</taxon>
        <taxon>ecological metagenomes</taxon>
    </lineage>
</organism>
<dbReference type="EMBL" id="LAZR01040266">
    <property type="protein sequence ID" value="KKL14918.1"/>
    <property type="molecule type" value="Genomic_DNA"/>
</dbReference>
<protein>
    <submittedName>
        <fullName evidence="1">Uncharacterized protein</fullName>
    </submittedName>
</protein>
<feature type="non-terminal residue" evidence="1">
    <location>
        <position position="364"/>
    </location>
</feature>
<proteinExistence type="predicted"/>
<dbReference type="SUPFAM" id="SSF50939">
    <property type="entry name" value="Sialidases"/>
    <property type="match status" value="1"/>
</dbReference>